<evidence type="ECO:0000313" key="2">
    <source>
        <dbReference type="EMBL" id="TMR16500.1"/>
    </source>
</evidence>
<organism evidence="2 3">
    <name type="scientific">Nonomuraea turkmeniaca</name>
    <dbReference type="NCBI Taxonomy" id="103838"/>
    <lineage>
        <taxon>Bacteria</taxon>
        <taxon>Bacillati</taxon>
        <taxon>Actinomycetota</taxon>
        <taxon>Actinomycetes</taxon>
        <taxon>Streptosporangiales</taxon>
        <taxon>Streptosporangiaceae</taxon>
        <taxon>Nonomuraea</taxon>
    </lineage>
</organism>
<dbReference type="EMBL" id="VCKY01000089">
    <property type="protein sequence ID" value="TMR16500.1"/>
    <property type="molecule type" value="Genomic_DNA"/>
</dbReference>
<feature type="region of interest" description="Disordered" evidence="1">
    <location>
        <begin position="26"/>
        <end position="51"/>
    </location>
</feature>
<reference evidence="2 3" key="1">
    <citation type="submission" date="2019-05" db="EMBL/GenBank/DDBJ databases">
        <title>Draft genome sequence of Nonomuraea turkmeniaca DSM 43926.</title>
        <authorList>
            <person name="Saricaoglu S."/>
            <person name="Isik K."/>
        </authorList>
    </citation>
    <scope>NUCLEOTIDE SEQUENCE [LARGE SCALE GENOMIC DNA]</scope>
    <source>
        <strain evidence="2 3">DSM 43926</strain>
    </source>
</reference>
<proteinExistence type="predicted"/>
<sequence length="105" mass="11044">MPCRDAIAEHVTWRVPPESLPIAALPQQSEAGESRRQHHPLLRLHGDQGLGGQAGATRYYTSADGAAIAVRNASGITWLGSGCTASTQVAVHDTAGTISGERYLP</sequence>
<evidence type="ECO:0000313" key="3">
    <source>
        <dbReference type="Proteomes" id="UP000309128"/>
    </source>
</evidence>
<dbReference type="RefSeq" id="WP_138668621.1">
    <property type="nucleotide sequence ID" value="NZ_VCKY01000089.1"/>
</dbReference>
<protein>
    <submittedName>
        <fullName evidence="2">Uncharacterized protein</fullName>
    </submittedName>
</protein>
<dbReference type="Proteomes" id="UP000309128">
    <property type="component" value="Unassembled WGS sequence"/>
</dbReference>
<keyword evidence="3" id="KW-1185">Reference proteome</keyword>
<dbReference type="AlphaFoldDB" id="A0A5S4FDM3"/>
<comment type="caution">
    <text evidence="2">The sequence shown here is derived from an EMBL/GenBank/DDBJ whole genome shotgun (WGS) entry which is preliminary data.</text>
</comment>
<name>A0A5S4FDM3_9ACTN</name>
<evidence type="ECO:0000256" key="1">
    <source>
        <dbReference type="SAM" id="MobiDB-lite"/>
    </source>
</evidence>
<gene>
    <name evidence="2" type="ORF">ETD86_25160</name>
</gene>
<accession>A0A5S4FDM3</accession>